<dbReference type="EMBL" id="WBMP01000003">
    <property type="protein sequence ID" value="KAE8546601.1"/>
    <property type="molecule type" value="Genomic_DNA"/>
</dbReference>
<accession>A0A833JS03</accession>
<evidence type="ECO:0000259" key="2">
    <source>
        <dbReference type="Pfam" id="PF14130"/>
    </source>
</evidence>
<comment type="caution">
    <text evidence="3">The sequence shown here is derived from an EMBL/GenBank/DDBJ whole genome shotgun (WGS) entry which is preliminary data.</text>
</comment>
<reference evidence="3 4" key="1">
    <citation type="submission" date="2019-10" db="EMBL/GenBank/DDBJ databases">
        <title>Draft genome sequence of Marinobacter hydrocarbonoclasticus NCT7M from the microbiome of the marine copepod.</title>
        <authorList>
            <person name="Nuttall R."/>
            <person name="Sharma G."/>
            <person name="Moisander P."/>
        </authorList>
    </citation>
    <scope>NUCLEOTIDE SEQUENCE [LARGE SCALE GENOMIC DNA]</scope>
    <source>
        <strain evidence="3 4">NCT7M</strain>
    </source>
</reference>
<evidence type="ECO:0000313" key="3">
    <source>
        <dbReference type="EMBL" id="KAE8546601.1"/>
    </source>
</evidence>
<evidence type="ECO:0000256" key="1">
    <source>
        <dbReference type="SAM" id="MobiDB-lite"/>
    </source>
</evidence>
<name>A0A833JS03_MARNT</name>
<proteinExistence type="predicted"/>
<organism evidence="3 4">
    <name type="scientific">Marinobacter nauticus</name>
    <name type="common">Marinobacter hydrocarbonoclasticus</name>
    <name type="synonym">Marinobacter aquaeolei</name>
    <dbReference type="NCBI Taxonomy" id="2743"/>
    <lineage>
        <taxon>Bacteria</taxon>
        <taxon>Pseudomonadati</taxon>
        <taxon>Pseudomonadota</taxon>
        <taxon>Gammaproteobacteria</taxon>
        <taxon>Pseudomonadales</taxon>
        <taxon>Marinobacteraceae</taxon>
        <taxon>Marinobacter</taxon>
    </lineage>
</organism>
<sequence>MTSHALDKFSSLPPRETSGSSSSNRFDYQKNWSICHFLELHQDGKDYLVVFDHHEDIVVFNHSTAPDSACFYQVKSKNSGNWTIARLAKCKGDDHESSILRKLYSNYERFPEFALKLAFISNQWLSVKDKNSGKKSSVSSFCFDDLHNDDKSVCSNALEAKNKEFSNLSGLKLFEFERTLLTIDDHINQTKGKISEFFEHQFPAETINVGLAYRAIFDEVRRKTNFERSDHSAKYVLEEKSLSKEQFQSMLAVMVGQRSNAERWVDASQILLSEGCNGLSLRSIRNAWNQQIIYEMDSSNEQFLAVFELVKSTIEGAAFDSGTTILSLAKEIFGNLESAESDVFDTSAIAAMICREVTKNEPIQEASAKSEEKDS</sequence>
<protein>
    <recommendedName>
        <fullName evidence="2">CD-NTase associated protein 4-like DNA endonuclease domain-containing protein</fullName>
    </recommendedName>
</protein>
<evidence type="ECO:0000313" key="4">
    <source>
        <dbReference type="Proteomes" id="UP000469950"/>
    </source>
</evidence>
<dbReference type="RefSeq" id="WP_153740079.1">
    <property type="nucleotide sequence ID" value="NZ_WBMP01000003.1"/>
</dbReference>
<feature type="region of interest" description="Disordered" evidence="1">
    <location>
        <begin position="1"/>
        <end position="24"/>
    </location>
</feature>
<dbReference type="GO" id="GO:0004518">
    <property type="term" value="F:nuclease activity"/>
    <property type="evidence" value="ECO:0007669"/>
    <property type="project" value="InterPro"/>
</dbReference>
<dbReference type="InterPro" id="IPR025382">
    <property type="entry name" value="Cap4-like_endonuclease_dom"/>
</dbReference>
<gene>
    <name evidence="3" type="ORF">F6453_0842</name>
</gene>
<feature type="domain" description="CD-NTase associated protein 4-like DNA endonuclease" evidence="2">
    <location>
        <begin position="18"/>
        <end position="223"/>
    </location>
</feature>
<dbReference type="AlphaFoldDB" id="A0A833JS03"/>
<dbReference type="Proteomes" id="UP000469950">
    <property type="component" value="Unassembled WGS sequence"/>
</dbReference>
<dbReference type="Pfam" id="PF14130">
    <property type="entry name" value="Cap4_nuclease"/>
    <property type="match status" value="1"/>
</dbReference>